<dbReference type="InterPro" id="IPR002938">
    <property type="entry name" value="FAD-bd"/>
</dbReference>
<dbReference type="GO" id="GO:0071949">
    <property type="term" value="F:FAD binding"/>
    <property type="evidence" value="ECO:0007669"/>
    <property type="project" value="InterPro"/>
</dbReference>
<reference evidence="2 3" key="1">
    <citation type="journal article" date="2022" name="ISME Commun">
        <title>Vulcanimicrobium alpinus gen. nov. sp. nov., the first cultivated representative of the candidate phylum 'Eremiobacterota', is a metabolically versatile aerobic anoxygenic phototroph.</title>
        <authorList>
            <person name="Yabe S."/>
            <person name="Muto K."/>
            <person name="Abe K."/>
            <person name="Yokota A."/>
            <person name="Staudigel H."/>
            <person name="Tebo B.M."/>
        </authorList>
    </citation>
    <scope>NUCLEOTIDE SEQUENCE [LARGE SCALE GENOMIC DNA]</scope>
    <source>
        <strain evidence="2 3">WC8-2</strain>
    </source>
</reference>
<protein>
    <submittedName>
        <fullName evidence="2">Oxidoreductase</fullName>
    </submittedName>
</protein>
<feature type="domain" description="FAD-binding" evidence="1">
    <location>
        <begin position="2"/>
        <end position="308"/>
    </location>
</feature>
<organism evidence="2 3">
    <name type="scientific">Vulcanimicrobium alpinum</name>
    <dbReference type="NCBI Taxonomy" id="3016050"/>
    <lineage>
        <taxon>Bacteria</taxon>
        <taxon>Bacillati</taxon>
        <taxon>Vulcanimicrobiota</taxon>
        <taxon>Vulcanimicrobiia</taxon>
        <taxon>Vulcanimicrobiales</taxon>
        <taxon>Vulcanimicrobiaceae</taxon>
        <taxon>Vulcanimicrobium</taxon>
    </lineage>
</organism>
<proteinExistence type="predicted"/>
<keyword evidence="3" id="KW-1185">Reference proteome</keyword>
<dbReference type="Pfam" id="PF01494">
    <property type="entry name" value="FAD_binding_3"/>
    <property type="match status" value="1"/>
</dbReference>
<dbReference type="SUPFAM" id="SSF51905">
    <property type="entry name" value="FAD/NAD(P)-binding domain"/>
    <property type="match status" value="1"/>
</dbReference>
<dbReference type="PANTHER" id="PTHR42685">
    <property type="entry name" value="GERANYLGERANYL DIPHOSPHATE REDUCTASE"/>
    <property type="match status" value="1"/>
</dbReference>
<gene>
    <name evidence="2" type="ORF">WPS_23080</name>
</gene>
<dbReference type="Proteomes" id="UP001317532">
    <property type="component" value="Chromosome"/>
</dbReference>
<evidence type="ECO:0000259" key="1">
    <source>
        <dbReference type="Pfam" id="PF01494"/>
    </source>
</evidence>
<dbReference type="RefSeq" id="WP_317994650.1">
    <property type="nucleotide sequence ID" value="NZ_AP025523.1"/>
</dbReference>
<evidence type="ECO:0000313" key="2">
    <source>
        <dbReference type="EMBL" id="BDE07032.1"/>
    </source>
</evidence>
<evidence type="ECO:0000313" key="3">
    <source>
        <dbReference type="Proteomes" id="UP001317532"/>
    </source>
</evidence>
<dbReference type="Gene3D" id="3.50.50.60">
    <property type="entry name" value="FAD/NAD(P)-binding domain"/>
    <property type="match status" value="1"/>
</dbReference>
<dbReference type="InterPro" id="IPR036188">
    <property type="entry name" value="FAD/NAD-bd_sf"/>
</dbReference>
<dbReference type="InterPro" id="IPR050407">
    <property type="entry name" value="Geranylgeranyl_reductase"/>
</dbReference>
<name>A0AAN2CAW5_UNVUL</name>
<dbReference type="PRINTS" id="PR00420">
    <property type="entry name" value="RNGMNOXGNASE"/>
</dbReference>
<dbReference type="PANTHER" id="PTHR42685:SF22">
    <property type="entry name" value="CONDITIONED MEDIUM FACTOR RECEPTOR 1"/>
    <property type="match status" value="1"/>
</dbReference>
<dbReference type="AlphaFoldDB" id="A0AAN2CAW5"/>
<accession>A0AAN2CAW5</accession>
<dbReference type="EMBL" id="AP025523">
    <property type="protein sequence ID" value="BDE07032.1"/>
    <property type="molecule type" value="Genomic_DNA"/>
</dbReference>
<sequence length="390" mass="40357">MSDVVVVGAGPAGSATALLLARAGIDVTIVERAQFPRRKVCGEYLNGGAVDALDRLGVLDAVRGRAHALRGVRLVPEGAPPVVLPFPRPALACAREGLDALLLDAALAAGATLERARVDDLIRDGARCVGVRVRTDDGTLADRHARVVVGADGSGSVVARKLGLTARSKRGRYAVGGHYRGFGTLDGCVEMYVGGGAYFAINPLDAERANVMVVVPKERLARWSADVDAGMGGAAAALGRGARSFAEASRVGARVSVGPLAHAVRAPVAPGAVLVGDAAGFLDPFTGQGVFLALIGAERAAAAILAAFETPMRASQAYAGYARWRTADLAWRRRLCRSVALLIDVSPLARRAASRLARFPGAGTTLLEALAGAIPPERAFRLDVLGRLLA</sequence>
<dbReference type="KEGG" id="vab:WPS_23080"/>